<evidence type="ECO:0000256" key="2">
    <source>
        <dbReference type="ARBA" id="ARBA00004479"/>
    </source>
</evidence>
<keyword evidence="11" id="KW-1133">Transmembrane helix</keyword>
<keyword evidence="19" id="KW-1185">Reference proteome</keyword>
<evidence type="ECO:0000256" key="7">
    <source>
        <dbReference type="ARBA" id="ARBA00022729"/>
    </source>
</evidence>
<dbReference type="InterPro" id="IPR011009">
    <property type="entry name" value="Kinase-like_dom_sf"/>
</dbReference>
<comment type="subcellular location">
    <subcellularLocation>
        <location evidence="1">Cell membrane</location>
        <topology evidence="1">Single-pass membrane protein</topology>
    </subcellularLocation>
    <subcellularLocation>
        <location evidence="2">Membrane</location>
        <topology evidence="2">Single-pass type I membrane protein</topology>
    </subcellularLocation>
</comment>
<evidence type="ECO:0000256" key="10">
    <source>
        <dbReference type="ARBA" id="ARBA00022840"/>
    </source>
</evidence>
<evidence type="ECO:0000256" key="11">
    <source>
        <dbReference type="ARBA" id="ARBA00022989"/>
    </source>
</evidence>
<evidence type="ECO:0000256" key="9">
    <source>
        <dbReference type="ARBA" id="ARBA00022741"/>
    </source>
</evidence>
<evidence type="ECO:0000256" key="5">
    <source>
        <dbReference type="ARBA" id="ARBA00022614"/>
    </source>
</evidence>
<evidence type="ECO:0000256" key="14">
    <source>
        <dbReference type="ARBA" id="ARBA00023180"/>
    </source>
</evidence>
<dbReference type="Pfam" id="PF00560">
    <property type="entry name" value="LRR_1"/>
    <property type="match status" value="11"/>
</dbReference>
<proteinExistence type="inferred from homology"/>
<dbReference type="InterPro" id="IPR001611">
    <property type="entry name" value="Leu-rich_rpt"/>
</dbReference>
<comment type="similarity">
    <text evidence="3">Belongs to the RLP family.</text>
</comment>
<evidence type="ECO:0000259" key="17">
    <source>
        <dbReference type="PROSITE" id="PS50011"/>
    </source>
</evidence>
<dbReference type="FunFam" id="3.80.10.10:FF:000683">
    <property type="entry name" value="LRR receptor-like serine/threonine-protein kinase GSO1"/>
    <property type="match status" value="1"/>
</dbReference>
<keyword evidence="10 15" id="KW-0067">ATP-binding</keyword>
<evidence type="ECO:0000256" key="3">
    <source>
        <dbReference type="ARBA" id="ARBA00009592"/>
    </source>
</evidence>
<evidence type="ECO:0000256" key="8">
    <source>
        <dbReference type="ARBA" id="ARBA00022737"/>
    </source>
</evidence>
<dbReference type="Proteomes" id="UP001202328">
    <property type="component" value="Unassembled WGS sequence"/>
</dbReference>
<dbReference type="PRINTS" id="PR00019">
    <property type="entry name" value="LEURICHRPT"/>
</dbReference>
<keyword evidence="14" id="KW-0325">Glycoprotein</keyword>
<dbReference type="PROSITE" id="PS50011">
    <property type="entry name" value="PROTEIN_KINASE_DOM"/>
    <property type="match status" value="1"/>
</dbReference>
<dbReference type="FunFam" id="3.80.10.10:FF:000101">
    <property type="entry name" value="LRR receptor-like serine/threonine-protein kinase ERECTA"/>
    <property type="match status" value="1"/>
</dbReference>
<evidence type="ECO:0000256" key="16">
    <source>
        <dbReference type="SAM" id="SignalP"/>
    </source>
</evidence>
<evidence type="ECO:0000256" key="1">
    <source>
        <dbReference type="ARBA" id="ARBA00004162"/>
    </source>
</evidence>
<dbReference type="Pfam" id="PF00069">
    <property type="entry name" value="Pkinase"/>
    <property type="match status" value="1"/>
</dbReference>
<feature type="chain" id="PRO_5041920462" description="Protein kinase domain-containing protein" evidence="16">
    <location>
        <begin position="24"/>
        <end position="1060"/>
    </location>
</feature>
<reference evidence="18" key="1">
    <citation type="submission" date="2022-04" db="EMBL/GenBank/DDBJ databases">
        <title>A functionally conserved STORR gene fusion in Papaver species that diverged 16.8 million years ago.</title>
        <authorList>
            <person name="Catania T."/>
        </authorList>
    </citation>
    <scope>NUCLEOTIDE SEQUENCE</scope>
    <source>
        <strain evidence="18">S-188037</strain>
    </source>
</reference>
<dbReference type="InterPro" id="IPR003591">
    <property type="entry name" value="Leu-rich_rpt_typical-subtyp"/>
</dbReference>
<dbReference type="EMBL" id="JAJJMB010003897">
    <property type="protein sequence ID" value="KAI3945074.1"/>
    <property type="molecule type" value="Genomic_DNA"/>
</dbReference>
<dbReference type="Gene3D" id="1.10.510.10">
    <property type="entry name" value="Transferase(Phosphotransferase) domain 1"/>
    <property type="match status" value="1"/>
</dbReference>
<keyword evidence="8" id="KW-0677">Repeat</keyword>
<dbReference type="PROSITE" id="PS00107">
    <property type="entry name" value="PROTEIN_KINASE_ATP"/>
    <property type="match status" value="1"/>
</dbReference>
<dbReference type="GO" id="GO:0005886">
    <property type="term" value="C:plasma membrane"/>
    <property type="evidence" value="ECO:0007669"/>
    <property type="project" value="UniProtKB-SubCell"/>
</dbReference>
<keyword evidence="7 16" id="KW-0732">Signal</keyword>
<dbReference type="PANTHER" id="PTHR27000:SF444">
    <property type="entry name" value="LRR RECEPTOR-LIKE SERINE_THREONINE-PROTEIN KINASE GSO1"/>
    <property type="match status" value="1"/>
</dbReference>
<keyword evidence="9 15" id="KW-0547">Nucleotide-binding</keyword>
<comment type="caution">
    <text evidence="18">The sequence shown here is derived from an EMBL/GenBank/DDBJ whole genome shotgun (WGS) entry which is preliminary data.</text>
</comment>
<dbReference type="FunFam" id="3.80.10.10:FF:000383">
    <property type="entry name" value="Leucine-rich repeat receptor protein kinase EMS1"/>
    <property type="match status" value="1"/>
</dbReference>
<dbReference type="FunFam" id="3.80.10.10:FF:000111">
    <property type="entry name" value="LRR receptor-like serine/threonine-protein kinase ERECTA"/>
    <property type="match status" value="1"/>
</dbReference>
<dbReference type="Gene3D" id="3.80.10.10">
    <property type="entry name" value="Ribonuclease Inhibitor"/>
    <property type="match status" value="6"/>
</dbReference>
<dbReference type="InterPro" id="IPR017441">
    <property type="entry name" value="Protein_kinase_ATP_BS"/>
</dbReference>
<evidence type="ECO:0000256" key="12">
    <source>
        <dbReference type="ARBA" id="ARBA00023136"/>
    </source>
</evidence>
<keyword evidence="5" id="KW-0433">Leucine-rich repeat</keyword>
<evidence type="ECO:0000256" key="15">
    <source>
        <dbReference type="PROSITE-ProRule" id="PRU10141"/>
    </source>
</evidence>
<organism evidence="18 19">
    <name type="scientific">Papaver atlanticum</name>
    <dbReference type="NCBI Taxonomy" id="357466"/>
    <lineage>
        <taxon>Eukaryota</taxon>
        <taxon>Viridiplantae</taxon>
        <taxon>Streptophyta</taxon>
        <taxon>Embryophyta</taxon>
        <taxon>Tracheophyta</taxon>
        <taxon>Spermatophyta</taxon>
        <taxon>Magnoliopsida</taxon>
        <taxon>Ranunculales</taxon>
        <taxon>Papaveraceae</taxon>
        <taxon>Papaveroideae</taxon>
        <taxon>Papaver</taxon>
    </lineage>
</organism>
<feature type="signal peptide" evidence="16">
    <location>
        <begin position="1"/>
        <end position="23"/>
    </location>
</feature>
<name>A0AAD4TA10_9MAGN</name>
<evidence type="ECO:0000256" key="13">
    <source>
        <dbReference type="ARBA" id="ARBA00023170"/>
    </source>
</evidence>
<dbReference type="InterPro" id="IPR013210">
    <property type="entry name" value="LRR_N_plant-typ"/>
</dbReference>
<accession>A0AAD4TA10</accession>
<keyword evidence="4" id="KW-1003">Cell membrane</keyword>
<dbReference type="GO" id="GO:0004672">
    <property type="term" value="F:protein kinase activity"/>
    <property type="evidence" value="ECO:0007669"/>
    <property type="project" value="InterPro"/>
</dbReference>
<dbReference type="SMART" id="SM00365">
    <property type="entry name" value="LRR_SD22"/>
    <property type="match status" value="5"/>
</dbReference>
<feature type="binding site" evidence="15">
    <location>
        <position position="815"/>
    </location>
    <ligand>
        <name>ATP</name>
        <dbReference type="ChEBI" id="CHEBI:30616"/>
    </ligand>
</feature>
<evidence type="ECO:0000256" key="6">
    <source>
        <dbReference type="ARBA" id="ARBA00022692"/>
    </source>
</evidence>
<dbReference type="FunFam" id="3.80.10.10:FF:000041">
    <property type="entry name" value="LRR receptor-like serine/threonine-protein kinase ERECTA"/>
    <property type="match status" value="1"/>
</dbReference>
<keyword evidence="12" id="KW-0472">Membrane</keyword>
<evidence type="ECO:0000313" key="18">
    <source>
        <dbReference type="EMBL" id="KAI3945074.1"/>
    </source>
</evidence>
<protein>
    <recommendedName>
        <fullName evidence="17">Protein kinase domain-containing protein</fullName>
    </recommendedName>
</protein>
<keyword evidence="13" id="KW-0675">Receptor</keyword>
<dbReference type="SUPFAM" id="SSF52058">
    <property type="entry name" value="L domain-like"/>
    <property type="match status" value="2"/>
</dbReference>
<dbReference type="GO" id="GO:0007165">
    <property type="term" value="P:signal transduction"/>
    <property type="evidence" value="ECO:0007669"/>
    <property type="project" value="UniProtKB-ARBA"/>
</dbReference>
<dbReference type="InterPro" id="IPR000719">
    <property type="entry name" value="Prot_kinase_dom"/>
</dbReference>
<dbReference type="PANTHER" id="PTHR27000">
    <property type="entry name" value="LEUCINE-RICH REPEAT RECEPTOR-LIKE PROTEIN KINASE FAMILY PROTEIN-RELATED"/>
    <property type="match status" value="1"/>
</dbReference>
<evidence type="ECO:0000256" key="4">
    <source>
        <dbReference type="ARBA" id="ARBA00022475"/>
    </source>
</evidence>
<feature type="domain" description="Protein kinase" evidence="17">
    <location>
        <begin position="786"/>
        <end position="1060"/>
    </location>
</feature>
<dbReference type="AlphaFoldDB" id="A0AAD4TA10"/>
<dbReference type="SUPFAM" id="SSF56112">
    <property type="entry name" value="Protein kinase-like (PK-like)"/>
    <property type="match status" value="1"/>
</dbReference>
<dbReference type="Pfam" id="PF08263">
    <property type="entry name" value="LRRNT_2"/>
    <property type="match status" value="1"/>
</dbReference>
<sequence length="1060" mass="117303">MVKLSILMFVFLVLVVFMGFSLGTVLSDTELNLSSSSTLEVLLEVKKSFSEDPLQEVLNDWSESNPNFCSWRVISCGVDSVDNSVQVVSLNLSDSSLTGSISPSLGYLKNLIQLDLSSNQLTGSIPSNLSNVISLESLLLFSNQLTGPIPTQLRTLKNLRVICIGDNGFTGPITSFFGDFQNLEILGLASCSLTGRIPPELGRLSQLQNLVLQQNQLCPSQLCNCSNLIVFTAAVNNLTGAIPEEMGFLQNLQILNLANNSLTGELPIQLGELRSIPKSLVNLGNLENLDLSVNKLSGGIPEEFGNFQKLVYMVMSNNKLSGKIPQNICSNISTLGHMILSGNLLEGDIPVQIGEYLSLKQLDLVNNQLNGSLPIQLFELLNLTDLYLNNNTLIGTIPALIGNLKNIFYLYENQFSGEIPFEIGNFSSLQMLDFFGNQFTGRIPVTIGRLKSLKLLHLRQNDFSGEIPSTLGNCKELTILDLADNRFSGGIPKTLGFLETMEQFMLYNNSLEGNIPGEFRSVANLTRVNLSNNRLNGRIDPLCVSNSYLSFDLTNNLFGEKIPPQLGSSPSLGRLRLDENRHINASITLPPEIGDLSSLNVLNLERNQFYGQIPTTISKLNKLYELRLSQNRFDGEIPAELGQLHDLQSVLDLSYNNLTGGIPPSIGILSKLEGLDLSHNELVGKILHRLGELDEQLSHWPADVFVGNFKLCGRPLVTQCNTKDTEHGRSTGVVVLLLVGLILVSRRKHQYLRRADADGNYAYSSSSSVQRRLLFHNASTAPTHDLGDEYIIGSGGSGTIYKAELPSGEIVAVKKILRKDDLFMDRSFAREIRTLGRIRHRHLVKLMGCCSTSKGGGMGSTLFIYEYMENGRLWDWLYRPMTQESTTKKVGINLDWEIRLKIAVGLAQSVEYLHHDCVPKIIHRGIKSSNLLLDSDMEAHLGDFGLAKVLLDDQDSSSNTESQTWFAGSYGYIAPVDIDMVRWIESHMEMSALTRDELVDPALKPLLPKEESGIFQLLDIALQCTRTVPAERPTSRQVCDHLFHISNTSKMVYSEKKTIV</sequence>
<dbReference type="SMART" id="SM00369">
    <property type="entry name" value="LRR_TYP"/>
    <property type="match status" value="8"/>
</dbReference>
<keyword evidence="6" id="KW-0812">Transmembrane</keyword>
<gene>
    <name evidence="18" type="ORF">MKW98_009878</name>
</gene>
<dbReference type="GO" id="GO:0005524">
    <property type="term" value="F:ATP binding"/>
    <property type="evidence" value="ECO:0007669"/>
    <property type="project" value="UniProtKB-UniRule"/>
</dbReference>
<evidence type="ECO:0000313" key="19">
    <source>
        <dbReference type="Proteomes" id="UP001202328"/>
    </source>
</evidence>
<dbReference type="InterPro" id="IPR032675">
    <property type="entry name" value="LRR_dom_sf"/>
</dbReference>